<evidence type="ECO:0000313" key="8">
    <source>
        <dbReference type="EMBL" id="TFC20076.1"/>
    </source>
</evidence>
<feature type="transmembrane region" description="Helical" evidence="6">
    <location>
        <begin position="390"/>
        <end position="414"/>
    </location>
</feature>
<feature type="transmembrane region" description="Helical" evidence="6">
    <location>
        <begin position="258"/>
        <end position="280"/>
    </location>
</feature>
<feature type="transmembrane region" description="Helical" evidence="6">
    <location>
        <begin position="292"/>
        <end position="317"/>
    </location>
</feature>
<feature type="transmembrane region" description="Helical" evidence="6">
    <location>
        <begin position="27"/>
        <end position="51"/>
    </location>
</feature>
<gene>
    <name evidence="8" type="ORF">E3O19_01540</name>
</gene>
<evidence type="ECO:0000256" key="6">
    <source>
        <dbReference type="SAM" id="Phobius"/>
    </source>
</evidence>
<comment type="caution">
    <text evidence="8">The sequence shown here is derived from an EMBL/GenBank/DDBJ whole genome shotgun (WGS) entry which is preliminary data.</text>
</comment>
<dbReference type="AlphaFoldDB" id="A0A4R8WZ78"/>
<keyword evidence="9" id="KW-1185">Reference proteome</keyword>
<evidence type="ECO:0000313" key="9">
    <source>
        <dbReference type="Proteomes" id="UP000298412"/>
    </source>
</evidence>
<dbReference type="EMBL" id="SOFP01000009">
    <property type="protein sequence ID" value="TFC20076.1"/>
    <property type="molecule type" value="Genomic_DNA"/>
</dbReference>
<proteinExistence type="predicted"/>
<name>A0A4R8WZ78_9MICO</name>
<dbReference type="RefSeq" id="WP_134564858.1">
    <property type="nucleotide sequence ID" value="NZ_SOFP01000009.1"/>
</dbReference>
<dbReference type="Proteomes" id="UP000298412">
    <property type="component" value="Unassembled WGS sequence"/>
</dbReference>
<feature type="transmembrane region" description="Helical" evidence="6">
    <location>
        <begin position="624"/>
        <end position="642"/>
    </location>
</feature>
<feature type="transmembrane region" description="Helical" evidence="6">
    <location>
        <begin position="482"/>
        <end position="500"/>
    </location>
</feature>
<evidence type="ECO:0000259" key="7">
    <source>
        <dbReference type="Pfam" id="PF00361"/>
    </source>
</evidence>
<feature type="transmembrane region" description="Helical" evidence="6">
    <location>
        <begin position="227"/>
        <end position="246"/>
    </location>
</feature>
<keyword evidence="3 6" id="KW-1133">Transmembrane helix</keyword>
<comment type="subcellular location">
    <subcellularLocation>
        <location evidence="1">Endomembrane system</location>
        <topology evidence="1">Multi-pass membrane protein</topology>
    </subcellularLocation>
    <subcellularLocation>
        <location evidence="5">Membrane</location>
        <topology evidence="5">Multi-pass membrane protein</topology>
    </subcellularLocation>
</comment>
<feature type="transmembrane region" description="Helical" evidence="6">
    <location>
        <begin position="323"/>
        <end position="341"/>
    </location>
</feature>
<evidence type="ECO:0000256" key="2">
    <source>
        <dbReference type="ARBA" id="ARBA00022692"/>
    </source>
</evidence>
<dbReference type="Pfam" id="PF00361">
    <property type="entry name" value="Proton_antipo_M"/>
    <property type="match status" value="1"/>
</dbReference>
<sequence length="643" mass="66116">MSGLYLALLVLLPAASGISLCLVGPRARAAAIPVSLTAATVTAALAVVVTVTRPVLEMPFIAGAPIGLAVDGLSALVLPAVAIVTLLVLGFAATEETESPERFHGLMLVFAAAVAVTVTATTLPTLLFAWEIMGAMSWALIGFQWRDDRRVQAGLVAFTMTRAGDLGLYLAAGAALIGGAGPELADLSAASSPWRDVIAAGIITAALGKAAQLPFSSWLSRAMEGPSTVSALLHSAAMVAMGGYLLLRVAPLLEATSWAAMTVAWIGAITALLLGAVAVAQRDLKQLLAASTAAQMGFVVLAAGVGSIAGGAGYLVAHASTKALLFLVAGAWLAALGTKQLSALRGAARRWPLVGVLFTVGTLSLAGVAPLSLWALKDELLAVALKTNPVLYIVGLTAAALSAIYSGKVLFLVWGRADAATEAGYDAEQPGTRRIGRWERIPLIALAAGAALLGILALPPVSQPLKAMLGETGTATPGMLELVGSAVLALAVLALVAFGLRRGLPQPAWAANWLGLEKAVHLVLVRPTLALSESLARFDDGILDRGLHRLARGGVTGARRLGRFDDVRLDAAVEATARAGTFAGSRAARADDRGVDGAVEGLARQLRRLGTLARRPQTGQIHQYYAQIAIAVAAVFVLILLVR</sequence>
<dbReference type="GO" id="GO:0016020">
    <property type="term" value="C:membrane"/>
    <property type="evidence" value="ECO:0007669"/>
    <property type="project" value="UniProtKB-SubCell"/>
</dbReference>
<evidence type="ECO:0000256" key="4">
    <source>
        <dbReference type="ARBA" id="ARBA00023136"/>
    </source>
</evidence>
<feature type="transmembrane region" description="Helical" evidence="6">
    <location>
        <begin position="197"/>
        <end position="215"/>
    </location>
</feature>
<dbReference type="InterPro" id="IPR003945">
    <property type="entry name" value="NU5C-like"/>
</dbReference>
<feature type="domain" description="NADH:quinone oxidoreductase/Mrp antiporter transmembrane" evidence="7">
    <location>
        <begin position="121"/>
        <end position="400"/>
    </location>
</feature>
<protein>
    <submittedName>
        <fullName evidence="8">NADH-quinone oxidoreductase subunit L</fullName>
    </submittedName>
</protein>
<dbReference type="PRINTS" id="PR01434">
    <property type="entry name" value="NADHDHGNASE5"/>
</dbReference>
<feature type="transmembrane region" description="Helical" evidence="6">
    <location>
        <begin position="353"/>
        <end position="375"/>
    </location>
</feature>
<feature type="transmembrane region" description="Helical" evidence="6">
    <location>
        <begin position="72"/>
        <end position="93"/>
    </location>
</feature>
<keyword evidence="2 5" id="KW-0812">Transmembrane</keyword>
<feature type="transmembrane region" description="Helical" evidence="6">
    <location>
        <begin position="443"/>
        <end position="462"/>
    </location>
</feature>
<dbReference type="GO" id="GO:0042773">
    <property type="term" value="P:ATP synthesis coupled electron transport"/>
    <property type="evidence" value="ECO:0007669"/>
    <property type="project" value="InterPro"/>
</dbReference>
<dbReference type="GO" id="GO:0012505">
    <property type="term" value="C:endomembrane system"/>
    <property type="evidence" value="ECO:0007669"/>
    <property type="project" value="UniProtKB-SubCell"/>
</dbReference>
<feature type="transmembrane region" description="Helical" evidence="6">
    <location>
        <begin position="105"/>
        <end position="130"/>
    </location>
</feature>
<dbReference type="PANTHER" id="PTHR42829">
    <property type="entry name" value="NADH-UBIQUINONE OXIDOREDUCTASE CHAIN 5"/>
    <property type="match status" value="1"/>
</dbReference>
<dbReference type="PANTHER" id="PTHR42829:SF1">
    <property type="entry name" value="INORGANIC CARBON TRANSPORTER SUBUNIT DABB-RELATED"/>
    <property type="match status" value="1"/>
</dbReference>
<evidence type="ECO:0000256" key="5">
    <source>
        <dbReference type="RuleBase" id="RU000320"/>
    </source>
</evidence>
<organism evidence="8 9">
    <name type="scientific">Cryobacterium algoritolerans</name>
    <dbReference type="NCBI Taxonomy" id="1259184"/>
    <lineage>
        <taxon>Bacteria</taxon>
        <taxon>Bacillati</taxon>
        <taxon>Actinomycetota</taxon>
        <taxon>Actinomycetes</taxon>
        <taxon>Micrococcales</taxon>
        <taxon>Microbacteriaceae</taxon>
        <taxon>Cryobacterium</taxon>
    </lineage>
</organism>
<dbReference type="GO" id="GO:0003954">
    <property type="term" value="F:NADH dehydrogenase activity"/>
    <property type="evidence" value="ECO:0007669"/>
    <property type="project" value="TreeGrafter"/>
</dbReference>
<keyword evidence="4 6" id="KW-0472">Membrane</keyword>
<evidence type="ECO:0000256" key="3">
    <source>
        <dbReference type="ARBA" id="ARBA00022989"/>
    </source>
</evidence>
<dbReference type="OrthoDB" id="9811798at2"/>
<dbReference type="Gene3D" id="1.20.5.2700">
    <property type="match status" value="1"/>
</dbReference>
<dbReference type="InterPro" id="IPR001750">
    <property type="entry name" value="ND/Mrp_TM"/>
</dbReference>
<reference evidence="8 9" key="1">
    <citation type="submission" date="2019-03" db="EMBL/GenBank/DDBJ databases">
        <title>Genomics of glacier-inhabiting Cryobacterium strains.</title>
        <authorList>
            <person name="Liu Q."/>
            <person name="Xin Y.-H."/>
        </authorList>
    </citation>
    <scope>NUCLEOTIDE SEQUENCE [LARGE SCALE GENOMIC DNA]</scope>
    <source>
        <strain evidence="8 9">MDT1-3</strain>
    </source>
</reference>
<evidence type="ECO:0000256" key="1">
    <source>
        <dbReference type="ARBA" id="ARBA00004127"/>
    </source>
</evidence>
<dbReference type="GO" id="GO:0015990">
    <property type="term" value="P:electron transport coupled proton transport"/>
    <property type="evidence" value="ECO:0007669"/>
    <property type="project" value="TreeGrafter"/>
</dbReference>
<dbReference type="GO" id="GO:0008137">
    <property type="term" value="F:NADH dehydrogenase (ubiquinone) activity"/>
    <property type="evidence" value="ECO:0007669"/>
    <property type="project" value="InterPro"/>
</dbReference>
<accession>A0A4R8WZ78</accession>